<dbReference type="Gene3D" id="3.40.30.10">
    <property type="entry name" value="Glutaredoxin"/>
    <property type="match status" value="1"/>
</dbReference>
<evidence type="ECO:0000256" key="1">
    <source>
        <dbReference type="ARBA" id="ARBA00004196"/>
    </source>
</evidence>
<dbReference type="InterPro" id="IPR013766">
    <property type="entry name" value="Thioredoxin_domain"/>
</dbReference>
<accession>A0ABM5N7Y1</accession>
<proteinExistence type="predicted"/>
<name>A0ABM5N7Y1_EMTOG</name>
<dbReference type="PROSITE" id="PS51352">
    <property type="entry name" value="THIOREDOXIN_2"/>
    <property type="match status" value="1"/>
</dbReference>
<evidence type="ECO:0000256" key="4">
    <source>
        <dbReference type="ARBA" id="ARBA00023284"/>
    </source>
</evidence>
<comment type="subcellular location">
    <subcellularLocation>
        <location evidence="1">Cell envelope</location>
    </subcellularLocation>
</comment>
<sequence>MVILIYRKYYNHCKLHKTKSTKNMKFGLYFYLIFGYLNLSYAQNAYVKGNCQTKETLYISIQNEIGVDMSKELSFNYTQNKYETVTLPIGEQPQLLYISASSKDKINFYQAIIFPNDTIEIYKNDEGFIEYLGKNKAEYMFLFNLEEMGLGIYNTPENKCKGCPKYYEELLEKRNKMLKKFSDSLSFRPQFNEFVKKYFYLKHIWGWLQLYSFVSKETKDYNLDKQYLDSLKSFKKYLSLAPIEIKKLYYISYANTLKTYNRFLTENDYKQAPPFEKQFESGIKNFDGYNRDLLLTRLLKDALKKNEVKPEHITKFLEICKTTEYIDYINDILKKRIKNTSDITDSSKVFYQNKNQFSWRDLIDKYKNKVTYIDFWASWCAPCRLEIENSRKIEKEYIKRGINFVYISIDDKYDSWINAKKQLNLQEKDNFLFSTISESTISKQLDLISIPRYIIIGKNGKIVNSDAPRPSDLKIKKEFDDILKQ</sequence>
<evidence type="ECO:0000256" key="2">
    <source>
        <dbReference type="ARBA" id="ARBA00022748"/>
    </source>
</evidence>
<evidence type="ECO:0000313" key="7">
    <source>
        <dbReference type="Proteomes" id="UP000002875"/>
    </source>
</evidence>
<evidence type="ECO:0000256" key="3">
    <source>
        <dbReference type="ARBA" id="ARBA00023157"/>
    </source>
</evidence>
<dbReference type="PANTHER" id="PTHR42852">
    <property type="entry name" value="THIOL:DISULFIDE INTERCHANGE PROTEIN DSBE"/>
    <property type="match status" value="1"/>
</dbReference>
<keyword evidence="6" id="KW-0614">Plasmid</keyword>
<keyword evidence="3" id="KW-1015">Disulfide bond</keyword>
<dbReference type="CDD" id="cd02966">
    <property type="entry name" value="TlpA_like_family"/>
    <property type="match status" value="1"/>
</dbReference>
<evidence type="ECO:0000313" key="6">
    <source>
        <dbReference type="EMBL" id="AFK05636.1"/>
    </source>
</evidence>
<dbReference type="SUPFAM" id="SSF52833">
    <property type="entry name" value="Thioredoxin-like"/>
    <property type="match status" value="1"/>
</dbReference>
<dbReference type="InterPro" id="IPR050553">
    <property type="entry name" value="Thioredoxin_ResA/DsbE_sf"/>
</dbReference>
<feature type="domain" description="Thioredoxin" evidence="5">
    <location>
        <begin position="337"/>
        <end position="485"/>
    </location>
</feature>
<keyword evidence="2" id="KW-0201">Cytochrome c-type biogenesis</keyword>
<evidence type="ECO:0000259" key="5">
    <source>
        <dbReference type="PROSITE" id="PS51352"/>
    </source>
</evidence>
<keyword evidence="4" id="KW-0676">Redox-active center</keyword>
<reference evidence="6 7" key="1">
    <citation type="submission" date="2011-07" db="EMBL/GenBank/DDBJ databases">
        <title>The complete genome of plasmid 2 of Emticicia oligotrophica DSM 17448.</title>
        <authorList>
            <consortium name="US DOE Joint Genome Institute (JGI-PGF)"/>
            <person name="Lucas S."/>
            <person name="Han J."/>
            <person name="Lapidus A."/>
            <person name="Bruce D."/>
            <person name="Goodwin L."/>
            <person name="Pitluck S."/>
            <person name="Peters L."/>
            <person name="Kyrpides N."/>
            <person name="Mavromatis K."/>
            <person name="Ivanova N."/>
            <person name="Ovchinnikova G."/>
            <person name="Teshima H."/>
            <person name="Detter J.C."/>
            <person name="Tapia R."/>
            <person name="Han C."/>
            <person name="Land M."/>
            <person name="Hauser L."/>
            <person name="Markowitz V."/>
            <person name="Cheng J.-F."/>
            <person name="Hugenholtz P."/>
            <person name="Woyke T."/>
            <person name="Wu D."/>
            <person name="Tindall B."/>
            <person name="Pomrenke H."/>
            <person name="Brambilla E."/>
            <person name="Klenk H.-P."/>
            <person name="Eisen J.A."/>
        </authorList>
    </citation>
    <scope>NUCLEOTIDE SEQUENCE [LARGE SCALE GENOMIC DNA]</scope>
    <source>
        <strain evidence="7">DSM 17448 / GPTSA100-15</strain>
        <plasmid evidence="6 7">pEMTOL02</plasmid>
    </source>
</reference>
<gene>
    <name evidence="6" type="ORF">Emtol_0118</name>
</gene>
<dbReference type="EMBL" id="CP002963">
    <property type="protein sequence ID" value="AFK05636.1"/>
    <property type="molecule type" value="Genomic_DNA"/>
</dbReference>
<dbReference type="Proteomes" id="UP000002875">
    <property type="component" value="Plasmid pEMTOL02"/>
</dbReference>
<protein>
    <submittedName>
        <fullName evidence="6">Alkyl hydroperoxide reductase/ Thiol specific antioxidant/ Mal allergen</fullName>
    </submittedName>
</protein>
<dbReference type="Pfam" id="PF13905">
    <property type="entry name" value="Thioredoxin_8"/>
    <property type="match status" value="1"/>
</dbReference>
<keyword evidence="7" id="KW-1185">Reference proteome</keyword>
<dbReference type="InterPro" id="IPR036249">
    <property type="entry name" value="Thioredoxin-like_sf"/>
</dbReference>
<dbReference type="InterPro" id="IPR012336">
    <property type="entry name" value="Thioredoxin-like_fold"/>
</dbReference>
<geneLocation type="plasmid" evidence="6 7">
    <name>pEMTOL02</name>
</geneLocation>
<dbReference type="PANTHER" id="PTHR42852:SF6">
    <property type="entry name" value="THIOL:DISULFIDE INTERCHANGE PROTEIN DSBE"/>
    <property type="match status" value="1"/>
</dbReference>
<organism evidence="6 7">
    <name type="scientific">Emticicia oligotrophica (strain DSM 17448 / CIP 109782 / MTCC 6937 / GPTSA100-15)</name>
    <dbReference type="NCBI Taxonomy" id="929562"/>
    <lineage>
        <taxon>Bacteria</taxon>
        <taxon>Pseudomonadati</taxon>
        <taxon>Bacteroidota</taxon>
        <taxon>Cytophagia</taxon>
        <taxon>Cytophagales</taxon>
        <taxon>Leadbetterellaceae</taxon>
        <taxon>Emticicia</taxon>
    </lineage>
</organism>